<evidence type="ECO:0000256" key="11">
    <source>
        <dbReference type="ARBA" id="ARBA00023286"/>
    </source>
</evidence>
<dbReference type="AlphaFoldDB" id="A0A834MI33"/>
<organism evidence="16 17">
    <name type="scientific">Rhynchophorus ferrugineus</name>
    <name type="common">Red palm weevil</name>
    <name type="synonym">Curculio ferrugineus</name>
    <dbReference type="NCBI Taxonomy" id="354439"/>
    <lineage>
        <taxon>Eukaryota</taxon>
        <taxon>Metazoa</taxon>
        <taxon>Ecdysozoa</taxon>
        <taxon>Arthropoda</taxon>
        <taxon>Hexapoda</taxon>
        <taxon>Insecta</taxon>
        <taxon>Pterygota</taxon>
        <taxon>Neoptera</taxon>
        <taxon>Endopterygota</taxon>
        <taxon>Coleoptera</taxon>
        <taxon>Polyphaga</taxon>
        <taxon>Cucujiformia</taxon>
        <taxon>Curculionidae</taxon>
        <taxon>Dryophthorinae</taxon>
        <taxon>Rhynchophorus</taxon>
    </lineage>
</organism>
<dbReference type="EMBL" id="JAACXV010000377">
    <property type="protein sequence ID" value="KAF7279029.1"/>
    <property type="molecule type" value="Genomic_DNA"/>
</dbReference>
<evidence type="ECO:0000259" key="14">
    <source>
        <dbReference type="Pfam" id="PF00060"/>
    </source>
</evidence>
<dbReference type="GO" id="GO:0015276">
    <property type="term" value="F:ligand-gated monoatomic ion channel activity"/>
    <property type="evidence" value="ECO:0007669"/>
    <property type="project" value="InterPro"/>
</dbReference>
<feature type="domain" description="Ionotropic glutamate receptor L-glutamate and glycine-binding" evidence="15">
    <location>
        <begin position="196"/>
        <end position="300"/>
    </location>
</feature>
<evidence type="ECO:0000313" key="17">
    <source>
        <dbReference type="Proteomes" id="UP000625711"/>
    </source>
</evidence>
<dbReference type="Gene3D" id="3.40.190.10">
    <property type="entry name" value="Periplasmic binding protein-like II"/>
    <property type="match status" value="1"/>
</dbReference>
<keyword evidence="17" id="KW-1185">Reference proteome</keyword>
<dbReference type="GO" id="GO:0005886">
    <property type="term" value="C:plasma membrane"/>
    <property type="evidence" value="ECO:0007669"/>
    <property type="project" value="UniProtKB-SubCell"/>
</dbReference>
<dbReference type="GO" id="GO:0050906">
    <property type="term" value="P:detection of stimulus involved in sensory perception"/>
    <property type="evidence" value="ECO:0007669"/>
    <property type="project" value="UniProtKB-ARBA"/>
</dbReference>
<keyword evidence="8 13" id="KW-0472">Membrane</keyword>
<evidence type="ECO:0000313" key="16">
    <source>
        <dbReference type="EMBL" id="KAF7279029.1"/>
    </source>
</evidence>
<feature type="transmembrane region" description="Helical" evidence="13">
    <location>
        <begin position="388"/>
        <end position="412"/>
    </location>
</feature>
<evidence type="ECO:0000256" key="4">
    <source>
        <dbReference type="ARBA" id="ARBA00022475"/>
    </source>
</evidence>
<keyword evidence="5 13" id="KW-0812">Transmembrane</keyword>
<comment type="subcellular location">
    <subcellularLocation>
        <location evidence="1">Cell membrane</location>
        <topology evidence="1">Multi-pass membrane protein</topology>
    </subcellularLocation>
</comment>
<evidence type="ECO:0000256" key="3">
    <source>
        <dbReference type="ARBA" id="ARBA00022448"/>
    </source>
</evidence>
<evidence type="ECO:0000256" key="12">
    <source>
        <dbReference type="ARBA" id="ARBA00023303"/>
    </source>
</evidence>
<feature type="transmembrane region" description="Helical" evidence="13">
    <location>
        <begin position="321"/>
        <end position="343"/>
    </location>
</feature>
<dbReference type="Gene3D" id="1.10.287.70">
    <property type="match status" value="1"/>
</dbReference>
<keyword evidence="4" id="KW-1003">Cell membrane</keyword>
<accession>A0A834MI33</accession>
<dbReference type="SUPFAM" id="SSF53850">
    <property type="entry name" value="Periplasmic binding protein-like II"/>
    <property type="match status" value="1"/>
</dbReference>
<comment type="caution">
    <text evidence="16">The sequence shown here is derived from an EMBL/GenBank/DDBJ whole genome shotgun (WGS) entry which is preliminary data.</text>
</comment>
<keyword evidence="10" id="KW-0325">Glycoprotein</keyword>
<evidence type="ECO:0000256" key="6">
    <source>
        <dbReference type="ARBA" id="ARBA00022989"/>
    </source>
</evidence>
<reference evidence="16" key="1">
    <citation type="submission" date="2020-08" db="EMBL/GenBank/DDBJ databases">
        <title>Genome sequencing and assembly of the red palm weevil Rhynchophorus ferrugineus.</title>
        <authorList>
            <person name="Dias G.B."/>
            <person name="Bergman C.M."/>
            <person name="Manee M."/>
        </authorList>
    </citation>
    <scope>NUCLEOTIDE SEQUENCE</scope>
    <source>
        <strain evidence="16">AA-2017</strain>
        <tissue evidence="16">Whole larva</tissue>
    </source>
</reference>
<dbReference type="Proteomes" id="UP000625711">
    <property type="component" value="Unassembled WGS sequence"/>
</dbReference>
<keyword evidence="6 13" id="KW-1133">Transmembrane helix</keyword>
<feature type="domain" description="Ionotropic glutamate receptor C-terminal" evidence="14">
    <location>
        <begin position="324"/>
        <end position="588"/>
    </location>
</feature>
<evidence type="ECO:0000259" key="15">
    <source>
        <dbReference type="Pfam" id="PF10613"/>
    </source>
</evidence>
<evidence type="ECO:0000256" key="13">
    <source>
        <dbReference type="SAM" id="Phobius"/>
    </source>
</evidence>
<evidence type="ECO:0000256" key="5">
    <source>
        <dbReference type="ARBA" id="ARBA00022692"/>
    </source>
</evidence>
<keyword evidence="7" id="KW-0406">Ion transport</keyword>
<dbReference type="Pfam" id="PF00060">
    <property type="entry name" value="Lig_chan"/>
    <property type="match status" value="1"/>
</dbReference>
<dbReference type="OrthoDB" id="6430908at2759"/>
<dbReference type="InterPro" id="IPR001320">
    <property type="entry name" value="Iontro_rcpt_C"/>
</dbReference>
<gene>
    <name evidence="16" type="ORF">GWI33_007669</name>
</gene>
<evidence type="ECO:0000256" key="2">
    <source>
        <dbReference type="ARBA" id="ARBA00008685"/>
    </source>
</evidence>
<evidence type="ECO:0000256" key="9">
    <source>
        <dbReference type="ARBA" id="ARBA00023170"/>
    </source>
</evidence>
<keyword evidence="3" id="KW-0813">Transport</keyword>
<keyword evidence="9" id="KW-0675">Receptor</keyword>
<evidence type="ECO:0000256" key="7">
    <source>
        <dbReference type="ARBA" id="ARBA00023065"/>
    </source>
</evidence>
<proteinExistence type="inferred from homology"/>
<protein>
    <submittedName>
        <fullName evidence="16">Uncharacterized protein</fullName>
    </submittedName>
</protein>
<evidence type="ECO:0000256" key="8">
    <source>
        <dbReference type="ARBA" id="ARBA00023136"/>
    </source>
</evidence>
<dbReference type="Pfam" id="PF10613">
    <property type="entry name" value="Lig_chan-Glu_bd"/>
    <property type="match status" value="1"/>
</dbReference>
<dbReference type="InterPro" id="IPR052192">
    <property type="entry name" value="Insect_Ionotropic_Sensory_Rcpt"/>
</dbReference>
<evidence type="ECO:0000256" key="10">
    <source>
        <dbReference type="ARBA" id="ARBA00023180"/>
    </source>
</evidence>
<feature type="transmembrane region" description="Helical" evidence="13">
    <location>
        <begin position="581"/>
        <end position="604"/>
    </location>
</feature>
<keyword evidence="11" id="KW-1071">Ligand-gated ion channel</keyword>
<evidence type="ECO:0000256" key="1">
    <source>
        <dbReference type="ARBA" id="ARBA00004651"/>
    </source>
</evidence>
<sequence>MHEAADVILRKTSKNHESLVLFNLPQELVADSKPRYDVKNAWTFFNVNLKTKTMPKDFIDSSMVTISLFNANSIDDLRDMLEILKNSFLNHPRSKTILIDRSDNANKTLMVEYFKLFWTYQYSRVIILRNSSKSSRPRVDIFRWDPFSDSAKCGSNATTFLNVGYYDIKHKMIIFSEKGNTVLFPNSPPKEIKCSLRISTVVYPPFVIRTEPRKPDTIFQSFSEGFEVKIVKNIAKSFGSKPIFMESEAMLNWGTIKPNGTATGVFRELIENRADIGISAFTYTPRSKYIDFGPSYTNEHLIWCVPSPEEVTPFSKLVSPFYPTVWLFYFLAYIISCFLFWLLGKRFGTEARFNKRVANIFMKLAADVTGNTVNNQAPRSSPAKIFRIFWLVFTLHMTVIYSGKLFSMLTLVTTDDKYKNLDDIFKSNLKLQLLPWTRLYMKAEYSHLNYYGSLILNKSKTCGALSECLERVILTRDSAICLSTSMISHLEQFHLPIKCLNKDKFISIPITMIIRKNYYLGHEVQKRVSRLFDSGLIEYWRRKSLKIQNLYKNWLWDSFNFTTYPEATQTNRLSFEILKPAFGVLLLGHTIAFVVFLMELYCYYRKLNRLYEKELEKNEKLLELQSKLYLE</sequence>
<keyword evidence="12" id="KW-0407">Ion channel</keyword>
<comment type="similarity">
    <text evidence="2">Belongs to the glutamate-gated ion channel (TC 1.A.10.1) family.</text>
</comment>
<name>A0A834MI33_RHYFE</name>
<dbReference type="InterPro" id="IPR019594">
    <property type="entry name" value="Glu/Gly-bd"/>
</dbReference>
<dbReference type="PANTHER" id="PTHR42643">
    <property type="entry name" value="IONOTROPIC RECEPTOR 20A-RELATED"/>
    <property type="match status" value="1"/>
</dbReference>
<dbReference type="PANTHER" id="PTHR42643:SF30">
    <property type="entry name" value="IONOTROPIC RECEPTOR 40A-RELATED"/>
    <property type="match status" value="1"/>
</dbReference>